<sequence>MEFNFRDAKQFWGLEDFMNIHPTQVTNAAKFQCFWNLQEGFREGEALPEPLPPSRIPHQQPRLRRKWHGRVPVFA</sequence>
<comment type="caution">
    <text evidence="1">The sequence shown here is derived from an EMBL/GenBank/DDBJ whole genome shotgun (WGS) entry which is preliminary data.</text>
</comment>
<evidence type="ECO:0000313" key="1">
    <source>
        <dbReference type="EMBL" id="RRR66659.1"/>
    </source>
</evidence>
<name>A0A426TS48_9CHLR</name>
<proteinExistence type="predicted"/>
<gene>
    <name evidence="1" type="ORF">EI684_20375</name>
</gene>
<dbReference type="Proteomes" id="UP000280307">
    <property type="component" value="Unassembled WGS sequence"/>
</dbReference>
<reference evidence="1 2" key="1">
    <citation type="submission" date="2018-12" db="EMBL/GenBank/DDBJ databases">
        <title>Genome Sequence of Candidatus Viridilinea halotolerans isolated from saline sulfide-rich spring.</title>
        <authorList>
            <person name="Grouzdev D.S."/>
            <person name="Burganskaya E.I."/>
            <person name="Krutkina M.S."/>
            <person name="Sukhacheva M.V."/>
            <person name="Gorlenko V.M."/>
        </authorList>
    </citation>
    <scope>NUCLEOTIDE SEQUENCE [LARGE SCALE GENOMIC DNA]</scope>
    <source>
        <strain evidence="1">Chok-6</strain>
    </source>
</reference>
<organism evidence="1 2">
    <name type="scientific">Candidatus Viridilinea halotolerans</name>
    <dbReference type="NCBI Taxonomy" id="2491704"/>
    <lineage>
        <taxon>Bacteria</taxon>
        <taxon>Bacillati</taxon>
        <taxon>Chloroflexota</taxon>
        <taxon>Chloroflexia</taxon>
        <taxon>Chloroflexales</taxon>
        <taxon>Chloroflexineae</taxon>
        <taxon>Oscillochloridaceae</taxon>
        <taxon>Candidatus Viridilinea</taxon>
    </lineage>
</organism>
<evidence type="ECO:0000313" key="2">
    <source>
        <dbReference type="Proteomes" id="UP000280307"/>
    </source>
</evidence>
<accession>A0A426TS48</accession>
<dbReference type="EMBL" id="RSAS01000836">
    <property type="protein sequence ID" value="RRR66659.1"/>
    <property type="molecule type" value="Genomic_DNA"/>
</dbReference>
<dbReference type="AlphaFoldDB" id="A0A426TS48"/>
<protein>
    <submittedName>
        <fullName evidence="1">Uncharacterized protein</fullName>
    </submittedName>
</protein>